<evidence type="ECO:0000256" key="4">
    <source>
        <dbReference type="ARBA" id="ARBA00023163"/>
    </source>
</evidence>
<evidence type="ECO:0000256" key="2">
    <source>
        <dbReference type="ARBA" id="ARBA00023015"/>
    </source>
</evidence>
<evidence type="ECO:0000313" key="7">
    <source>
        <dbReference type="Proteomes" id="UP000006296"/>
    </source>
</evidence>
<sequence length="302" mass="33996">MVELRHLRYFCAVAEEKNMTRAAEKIFMAQPPLTRQIKQLEEEIGVQLIQREARGITLTPAGEYFWKQAQLILEKLASCVEESRRIDAGKKRIFRIGFVPSIFYGQLPQLVRRLRQQHKVDVELHEMKTGEQIEALESGKIDMGFGRVVMPSLEADVTQKLLFSEPILAALPIHHPLANDDVDMAELATLPLITYPGGKPPTFANICLDLFASRGLRVRVAQQVNDIGTALGLVASDMGFTLVPEQVMRMNRDGVAFVRLKDDGINSPVFLSKREEAEDDIMAAAMVILDELVQNRIEGRYP</sequence>
<accession>A0AB33A258</accession>
<dbReference type="PANTHER" id="PTHR30346:SF17">
    <property type="entry name" value="LYSR FAMILY TRANSCRIPTIONAL REGULATOR"/>
    <property type="match status" value="1"/>
</dbReference>
<keyword evidence="3" id="KW-0238">DNA-binding</keyword>
<dbReference type="EMBL" id="CP003844">
    <property type="protein sequence ID" value="AFT75789.1"/>
    <property type="molecule type" value="Genomic_DNA"/>
</dbReference>
<name>A0AB33A258_ALTME</name>
<evidence type="ECO:0000313" key="6">
    <source>
        <dbReference type="EMBL" id="AFT75789.1"/>
    </source>
</evidence>
<dbReference type="InterPro" id="IPR036388">
    <property type="entry name" value="WH-like_DNA-bd_sf"/>
</dbReference>
<protein>
    <submittedName>
        <fullName evidence="6">LysR family transcriptional regulator</fullName>
    </submittedName>
</protein>
<evidence type="ECO:0000256" key="3">
    <source>
        <dbReference type="ARBA" id="ARBA00023125"/>
    </source>
</evidence>
<evidence type="ECO:0000259" key="5">
    <source>
        <dbReference type="PROSITE" id="PS50931"/>
    </source>
</evidence>
<dbReference type="GO" id="GO:0032993">
    <property type="term" value="C:protein-DNA complex"/>
    <property type="evidence" value="ECO:0007669"/>
    <property type="project" value="TreeGrafter"/>
</dbReference>
<evidence type="ECO:0000256" key="1">
    <source>
        <dbReference type="ARBA" id="ARBA00009437"/>
    </source>
</evidence>
<dbReference type="Gene3D" id="3.40.190.10">
    <property type="entry name" value="Periplasmic binding protein-like II"/>
    <property type="match status" value="2"/>
</dbReference>
<keyword evidence="2" id="KW-0805">Transcription regulation</keyword>
<dbReference type="PRINTS" id="PR00039">
    <property type="entry name" value="HTHLYSR"/>
</dbReference>
<gene>
    <name evidence="6" type="ordered locus">AMEC673_15535</name>
</gene>
<dbReference type="InterPro" id="IPR000847">
    <property type="entry name" value="LysR_HTH_N"/>
</dbReference>
<dbReference type="SUPFAM" id="SSF46785">
    <property type="entry name" value="Winged helix' DNA-binding domain"/>
    <property type="match status" value="1"/>
</dbReference>
<proteinExistence type="inferred from homology"/>
<dbReference type="Pfam" id="PF03466">
    <property type="entry name" value="LysR_substrate"/>
    <property type="match status" value="1"/>
</dbReference>
<dbReference type="Pfam" id="PF00126">
    <property type="entry name" value="HTH_1"/>
    <property type="match status" value="1"/>
</dbReference>
<organism evidence="6 7">
    <name type="scientific">Alteromonas macleodii (strain English Channel 673)</name>
    <dbReference type="NCBI Taxonomy" id="1004788"/>
    <lineage>
        <taxon>Bacteria</taxon>
        <taxon>Pseudomonadati</taxon>
        <taxon>Pseudomonadota</taxon>
        <taxon>Gammaproteobacteria</taxon>
        <taxon>Alteromonadales</taxon>
        <taxon>Alteromonadaceae</taxon>
        <taxon>Alteromonas/Salinimonas group</taxon>
        <taxon>Alteromonas</taxon>
    </lineage>
</organism>
<dbReference type="GO" id="GO:0003700">
    <property type="term" value="F:DNA-binding transcription factor activity"/>
    <property type="evidence" value="ECO:0007669"/>
    <property type="project" value="InterPro"/>
</dbReference>
<dbReference type="SUPFAM" id="SSF53850">
    <property type="entry name" value="Periplasmic binding protein-like II"/>
    <property type="match status" value="1"/>
</dbReference>
<keyword evidence="4" id="KW-0804">Transcription</keyword>
<dbReference type="FunFam" id="1.10.10.10:FF:000001">
    <property type="entry name" value="LysR family transcriptional regulator"/>
    <property type="match status" value="1"/>
</dbReference>
<feature type="domain" description="HTH lysR-type" evidence="5">
    <location>
        <begin position="2"/>
        <end position="59"/>
    </location>
</feature>
<dbReference type="PANTHER" id="PTHR30346">
    <property type="entry name" value="TRANSCRIPTIONAL DUAL REGULATOR HCAR-RELATED"/>
    <property type="match status" value="1"/>
</dbReference>
<dbReference type="KEGG" id="amg:AMEC673_15535"/>
<comment type="similarity">
    <text evidence="1">Belongs to the LysR transcriptional regulatory family.</text>
</comment>
<dbReference type="InterPro" id="IPR005119">
    <property type="entry name" value="LysR_subst-bd"/>
</dbReference>
<dbReference type="Proteomes" id="UP000006296">
    <property type="component" value="Chromosome"/>
</dbReference>
<dbReference type="InterPro" id="IPR036390">
    <property type="entry name" value="WH_DNA-bd_sf"/>
</dbReference>
<dbReference type="PROSITE" id="PS50931">
    <property type="entry name" value="HTH_LYSR"/>
    <property type="match status" value="1"/>
</dbReference>
<dbReference type="GO" id="GO:0003677">
    <property type="term" value="F:DNA binding"/>
    <property type="evidence" value="ECO:0007669"/>
    <property type="project" value="UniProtKB-KW"/>
</dbReference>
<reference evidence="7" key="1">
    <citation type="journal article" date="2012" name="Sci. Rep.">
        <title>Genomes of surface isolates of Alteromonas macleodii: the life of a widespread marine opportunistic copiotroph.</title>
        <authorList>
            <person name="Lopez-Perez M."/>
            <person name="Gonzaga A."/>
            <person name="Martin-Cuadrado A.B."/>
            <person name="Onyshchenko O."/>
            <person name="Ghavidel A."/>
            <person name="Ghai R."/>
            <person name="Rodriguez-Valera F."/>
        </authorList>
    </citation>
    <scope>NUCLEOTIDE SEQUENCE [LARGE SCALE GENOMIC DNA]</scope>
    <source>
        <strain evidence="7">English Channel 673</strain>
    </source>
</reference>
<dbReference type="AlphaFoldDB" id="A0AB33A258"/>
<dbReference type="Gene3D" id="1.10.10.10">
    <property type="entry name" value="Winged helix-like DNA-binding domain superfamily/Winged helix DNA-binding domain"/>
    <property type="match status" value="1"/>
</dbReference>
<dbReference type="RefSeq" id="WP_014977319.1">
    <property type="nucleotide sequence ID" value="NC_018678.1"/>
</dbReference>